<comment type="caution">
    <text evidence="2">The sequence shown here is derived from an EMBL/GenBank/DDBJ whole genome shotgun (WGS) entry which is preliminary data.</text>
</comment>
<gene>
    <name evidence="2" type="ORF">ACFPK8_05335</name>
</gene>
<accession>A0ABW0FE99</accession>
<name>A0ABW0FE99_9MICO</name>
<dbReference type="SUPFAM" id="SSF140931">
    <property type="entry name" value="Fic-like"/>
    <property type="match status" value="1"/>
</dbReference>
<dbReference type="InterPro" id="IPR003812">
    <property type="entry name" value="Fido"/>
</dbReference>
<dbReference type="GeneID" id="303296088"/>
<dbReference type="Proteomes" id="UP001595937">
    <property type="component" value="Unassembled WGS sequence"/>
</dbReference>
<dbReference type="RefSeq" id="WP_343922333.1">
    <property type="nucleotide sequence ID" value="NZ_BAAAIR010000009.1"/>
</dbReference>
<dbReference type="Gene3D" id="1.10.3290.10">
    <property type="entry name" value="Fido-like domain"/>
    <property type="match status" value="1"/>
</dbReference>
<evidence type="ECO:0000259" key="1">
    <source>
        <dbReference type="PROSITE" id="PS51459"/>
    </source>
</evidence>
<dbReference type="InterPro" id="IPR036597">
    <property type="entry name" value="Fido-like_dom_sf"/>
</dbReference>
<dbReference type="Pfam" id="PF02661">
    <property type="entry name" value="Fic"/>
    <property type="match status" value="1"/>
</dbReference>
<dbReference type="InterPro" id="IPR040198">
    <property type="entry name" value="Fido_containing"/>
</dbReference>
<dbReference type="PANTHER" id="PTHR13504:SF38">
    <property type="entry name" value="FIDO DOMAIN-CONTAINING PROTEIN"/>
    <property type="match status" value="1"/>
</dbReference>
<dbReference type="InterPro" id="IPR036390">
    <property type="entry name" value="WH_DNA-bd_sf"/>
</dbReference>
<reference evidence="3" key="1">
    <citation type="journal article" date="2019" name="Int. J. Syst. Evol. Microbiol.">
        <title>The Global Catalogue of Microorganisms (GCM) 10K type strain sequencing project: providing services to taxonomists for standard genome sequencing and annotation.</title>
        <authorList>
            <consortium name="The Broad Institute Genomics Platform"/>
            <consortium name="The Broad Institute Genome Sequencing Center for Infectious Disease"/>
            <person name="Wu L."/>
            <person name="Ma J."/>
        </authorList>
    </citation>
    <scope>NUCLEOTIDE SEQUENCE [LARGE SCALE GENOMIC DNA]</scope>
    <source>
        <strain evidence="3">CGMCC 1.16455</strain>
    </source>
</reference>
<keyword evidence="3" id="KW-1185">Reference proteome</keyword>
<protein>
    <submittedName>
        <fullName evidence="2">Fic family protein</fullName>
    </submittedName>
</protein>
<sequence length="394" mass="42779">MGIHGTWLAGRQAPDFRGSTAAERRGGTFSYYLPAHLADQDVGALLDRDVREYALEVSAQVATTSAQVDEATRQGIYPLLLRSESIASSQIERINASTRDVSFAQLGEQSGHLRNHEALAVARNVEATRAAIETLARRPEWGIPDVEDIHRALGVVGVAVGLRDVDVWIGGRDRVRADYVAPPPQQVPSLVEDLCRYLNESGEHPLILAAIAHVQFESIHPFEDGNGRSGRALVHAVLERGGVVRSGVLPISTVIRAREREYVKLLGAFRTDDADGAVAALNDWVRYFTAVAEEAGEHVRSVQGKAQELDALLEEKVRGLRSDASARRILPLLRKQPVLTAAFIAEHLGVSKVAAHKAVDTLVSRGILAPGTGKCRRSGVFQADDVLPVLDDEF</sequence>
<organism evidence="2 3">
    <name type="scientific">Brachybacterium tyrofermentans</name>
    <dbReference type="NCBI Taxonomy" id="47848"/>
    <lineage>
        <taxon>Bacteria</taxon>
        <taxon>Bacillati</taxon>
        <taxon>Actinomycetota</taxon>
        <taxon>Actinomycetes</taxon>
        <taxon>Micrococcales</taxon>
        <taxon>Dermabacteraceae</taxon>
        <taxon>Brachybacterium</taxon>
    </lineage>
</organism>
<evidence type="ECO:0000313" key="2">
    <source>
        <dbReference type="EMBL" id="MFC5296926.1"/>
    </source>
</evidence>
<dbReference type="SUPFAM" id="SSF46785">
    <property type="entry name" value="Winged helix' DNA-binding domain"/>
    <property type="match status" value="1"/>
</dbReference>
<dbReference type="InterPro" id="IPR036388">
    <property type="entry name" value="WH-like_DNA-bd_sf"/>
</dbReference>
<dbReference type="PROSITE" id="PS51459">
    <property type="entry name" value="FIDO"/>
    <property type="match status" value="1"/>
</dbReference>
<evidence type="ECO:0000313" key="3">
    <source>
        <dbReference type="Proteomes" id="UP001595937"/>
    </source>
</evidence>
<feature type="domain" description="Fido" evidence="1">
    <location>
        <begin position="141"/>
        <end position="287"/>
    </location>
</feature>
<dbReference type="PANTHER" id="PTHR13504">
    <property type="entry name" value="FIDO DOMAIN-CONTAINING PROTEIN DDB_G0283145"/>
    <property type="match status" value="1"/>
</dbReference>
<dbReference type="EMBL" id="JBHSLN010000017">
    <property type="protein sequence ID" value="MFC5296926.1"/>
    <property type="molecule type" value="Genomic_DNA"/>
</dbReference>
<dbReference type="Gene3D" id="1.10.10.10">
    <property type="entry name" value="Winged helix-like DNA-binding domain superfamily/Winged helix DNA-binding domain"/>
    <property type="match status" value="1"/>
</dbReference>
<proteinExistence type="predicted"/>